<proteinExistence type="predicted"/>
<accession>K2Q2I8</accession>
<feature type="chain" id="PRO_5003863385" description="Secreted protein" evidence="1">
    <location>
        <begin position="27"/>
        <end position="94"/>
    </location>
</feature>
<protein>
    <recommendedName>
        <fullName evidence="4">Secreted protein</fullName>
    </recommendedName>
</protein>
<dbReference type="STRING" id="555500.I215_09471"/>
<comment type="caution">
    <text evidence="2">The sequence shown here is derived from an EMBL/GenBank/DDBJ whole genome shotgun (WGS) entry which is preliminary data.</text>
</comment>
<dbReference type="Proteomes" id="UP000007364">
    <property type="component" value="Unassembled WGS sequence"/>
</dbReference>
<feature type="signal peptide" evidence="1">
    <location>
        <begin position="1"/>
        <end position="26"/>
    </location>
</feature>
<evidence type="ECO:0008006" key="4">
    <source>
        <dbReference type="Google" id="ProtNLM"/>
    </source>
</evidence>
<organism evidence="2 3">
    <name type="scientific">Galbibacter marinus</name>
    <dbReference type="NCBI Taxonomy" id="555500"/>
    <lineage>
        <taxon>Bacteria</taxon>
        <taxon>Pseudomonadati</taxon>
        <taxon>Bacteroidota</taxon>
        <taxon>Flavobacteriia</taxon>
        <taxon>Flavobacteriales</taxon>
        <taxon>Flavobacteriaceae</taxon>
        <taxon>Galbibacter</taxon>
    </lineage>
</organism>
<evidence type="ECO:0000313" key="2">
    <source>
        <dbReference type="EMBL" id="EKF55081.1"/>
    </source>
</evidence>
<dbReference type="EMBL" id="AMSG01000011">
    <property type="protein sequence ID" value="EKF55081.1"/>
    <property type="molecule type" value="Genomic_DNA"/>
</dbReference>
<evidence type="ECO:0000313" key="3">
    <source>
        <dbReference type="Proteomes" id="UP000007364"/>
    </source>
</evidence>
<keyword evidence="3" id="KW-1185">Reference proteome</keyword>
<keyword evidence="1" id="KW-0732">Signal</keyword>
<dbReference type="AlphaFoldDB" id="K2Q2I8"/>
<gene>
    <name evidence="2" type="ORF">I215_09471</name>
</gene>
<name>K2Q2I8_9FLAO</name>
<reference evidence="2 3" key="1">
    <citation type="journal article" date="2012" name="J. Bacteriol.">
        <title>Genome Sequence of Galbibacter marinum Type Strain ck-I2-15.</title>
        <authorList>
            <person name="Lai Q."/>
            <person name="Li C."/>
            <person name="Shao Z."/>
        </authorList>
    </citation>
    <scope>NUCLEOTIDE SEQUENCE [LARGE SCALE GENOMIC DNA]</scope>
    <source>
        <strain evidence="3">ck-I2-15</strain>
    </source>
</reference>
<dbReference type="Pfam" id="PF20130">
    <property type="entry name" value="DUF6520"/>
    <property type="match status" value="1"/>
</dbReference>
<dbReference type="InterPro" id="IPR045391">
    <property type="entry name" value="DUF6520"/>
</dbReference>
<evidence type="ECO:0000256" key="1">
    <source>
        <dbReference type="SAM" id="SignalP"/>
    </source>
</evidence>
<dbReference type="eggNOG" id="ENOG502ZEQQ">
    <property type="taxonomic scope" value="Bacteria"/>
</dbReference>
<sequence length="94" mass="10164">MFKLKFVLPMLAFVLAIGMSFAFVNATDENYYASGFVEIDGEPYSVEVNCDNPSTITCQVNIQGLPNNPYTVTDALGAPLLNGTGTIKTIPDPR</sequence>